<dbReference type="AlphaFoldDB" id="A0A841KAM4"/>
<comment type="caution">
    <text evidence="1">The sequence shown here is derived from an EMBL/GenBank/DDBJ whole genome shotgun (WGS) entry which is preliminary data.</text>
</comment>
<dbReference type="EMBL" id="JACHEH010000001">
    <property type="protein sequence ID" value="MBB6166543.1"/>
    <property type="molecule type" value="Genomic_DNA"/>
</dbReference>
<evidence type="ECO:0000313" key="1">
    <source>
        <dbReference type="EMBL" id="MBB6166543.1"/>
    </source>
</evidence>
<proteinExistence type="predicted"/>
<evidence type="ECO:0000313" key="2">
    <source>
        <dbReference type="Proteomes" id="UP000588017"/>
    </source>
</evidence>
<dbReference type="RefSeq" id="WP_183331287.1">
    <property type="nucleotide sequence ID" value="NZ_BMHX01000001.1"/>
</dbReference>
<organism evidence="1 2">
    <name type="scientific">Chelatococcus composti</name>
    <dbReference type="NCBI Taxonomy" id="1743235"/>
    <lineage>
        <taxon>Bacteria</taxon>
        <taxon>Pseudomonadati</taxon>
        <taxon>Pseudomonadota</taxon>
        <taxon>Alphaproteobacteria</taxon>
        <taxon>Hyphomicrobiales</taxon>
        <taxon>Chelatococcaceae</taxon>
        <taxon>Chelatococcus</taxon>
    </lineage>
</organism>
<keyword evidence="2" id="KW-1185">Reference proteome</keyword>
<dbReference type="Proteomes" id="UP000588017">
    <property type="component" value="Unassembled WGS sequence"/>
</dbReference>
<sequence>MVFAAERLFSVARRPPVLLRLSLAAAAAGAAVLAGVSLLRPAASPHKPTPARIDYELAGHILRVPAAWLRETMDPAGGPVQRLDLAIPWPHAAGGSEKEIVAVTLVPADAALDPVERPAKLYMRFLAPESWPAPGGLVLRRFRAGSPYEGEELYLTPPDGRRFFARCARPAASDVVAPLCTTVMRLAGIDVVLRFGPERLADWPRLRSGAERLMQLMAPPDEPTQAQ</sequence>
<gene>
    <name evidence="1" type="ORF">HNQ73_000151</name>
</gene>
<reference evidence="1 2" key="1">
    <citation type="submission" date="2020-08" db="EMBL/GenBank/DDBJ databases">
        <title>Genomic Encyclopedia of Type Strains, Phase IV (KMG-IV): sequencing the most valuable type-strain genomes for metagenomic binning, comparative biology and taxonomic classification.</title>
        <authorList>
            <person name="Goeker M."/>
        </authorList>
    </citation>
    <scope>NUCLEOTIDE SEQUENCE [LARGE SCALE GENOMIC DNA]</scope>
    <source>
        <strain evidence="1 2">DSM 101465</strain>
    </source>
</reference>
<name>A0A841KAM4_9HYPH</name>
<accession>A0A841KAM4</accession>
<protein>
    <submittedName>
        <fullName evidence="1">Uncharacterized protein</fullName>
    </submittedName>
</protein>